<dbReference type="SUPFAM" id="SSF53474">
    <property type="entry name" value="alpha/beta-Hydrolases"/>
    <property type="match status" value="1"/>
</dbReference>
<sequence>MKTLPDGRYTRSFDPGIAQEFKSQPLGHTDMWKDWDKIEQPVLAIRGELSLLFPVSIAKKMIERKTGGAMEFVTIADAGHVPSLYPNEQIKILADWI</sequence>
<dbReference type="Proteomes" id="UP000249739">
    <property type="component" value="Unassembled WGS sequence"/>
</dbReference>
<evidence type="ECO:0000313" key="2">
    <source>
        <dbReference type="Proteomes" id="UP000249739"/>
    </source>
</evidence>
<name>A0A2W5HNQ0_9BACT</name>
<protein>
    <recommendedName>
        <fullName evidence="3">Alpha/beta hydrolase</fullName>
    </recommendedName>
</protein>
<dbReference type="InterPro" id="IPR029058">
    <property type="entry name" value="AB_hydrolase_fold"/>
</dbReference>
<evidence type="ECO:0000313" key="1">
    <source>
        <dbReference type="EMBL" id="PZP55409.1"/>
    </source>
</evidence>
<gene>
    <name evidence="1" type="ORF">DI586_07015</name>
</gene>
<reference evidence="1 2" key="1">
    <citation type="submission" date="2017-08" db="EMBL/GenBank/DDBJ databases">
        <title>Infants hospitalized years apart are colonized by the same room-sourced microbial strains.</title>
        <authorList>
            <person name="Brooks B."/>
            <person name="Olm M.R."/>
            <person name="Firek B.A."/>
            <person name="Baker R."/>
            <person name="Thomas B.C."/>
            <person name="Morowitz M.J."/>
            <person name="Banfield J.F."/>
        </authorList>
    </citation>
    <scope>NUCLEOTIDE SEQUENCE [LARGE SCALE GENOMIC DNA]</scope>
    <source>
        <strain evidence="1">S2_006_000_R2_64</strain>
    </source>
</reference>
<dbReference type="Gene3D" id="3.40.50.1820">
    <property type="entry name" value="alpha/beta hydrolase"/>
    <property type="match status" value="1"/>
</dbReference>
<dbReference type="EMBL" id="QFOT01000071">
    <property type="protein sequence ID" value="PZP55409.1"/>
    <property type="molecule type" value="Genomic_DNA"/>
</dbReference>
<evidence type="ECO:0008006" key="3">
    <source>
        <dbReference type="Google" id="ProtNLM"/>
    </source>
</evidence>
<dbReference type="AlphaFoldDB" id="A0A2W5HNQ0"/>
<organism evidence="1 2">
    <name type="scientific">Micavibrio aeruginosavorus</name>
    <dbReference type="NCBI Taxonomy" id="349221"/>
    <lineage>
        <taxon>Bacteria</taxon>
        <taxon>Pseudomonadati</taxon>
        <taxon>Bdellovibrionota</taxon>
        <taxon>Bdellovibrionia</taxon>
        <taxon>Bdellovibrionales</taxon>
        <taxon>Pseudobdellovibrionaceae</taxon>
        <taxon>Micavibrio</taxon>
    </lineage>
</organism>
<accession>A0A2W5HNQ0</accession>
<comment type="caution">
    <text evidence="1">The sequence shown here is derived from an EMBL/GenBank/DDBJ whole genome shotgun (WGS) entry which is preliminary data.</text>
</comment>
<proteinExistence type="predicted"/>